<dbReference type="Pfam" id="PF12169">
    <property type="entry name" value="DNA_pol3_gamma3"/>
    <property type="match status" value="1"/>
</dbReference>
<name>A0A849P769_9BURK</name>
<comment type="catalytic activity">
    <reaction evidence="10 11">
        <text>DNA(n) + a 2'-deoxyribonucleoside 5'-triphosphate = DNA(n+1) + diphosphate</text>
        <dbReference type="Rhea" id="RHEA:22508"/>
        <dbReference type="Rhea" id="RHEA-COMP:17339"/>
        <dbReference type="Rhea" id="RHEA-COMP:17340"/>
        <dbReference type="ChEBI" id="CHEBI:33019"/>
        <dbReference type="ChEBI" id="CHEBI:61560"/>
        <dbReference type="ChEBI" id="CHEBI:173112"/>
        <dbReference type="EC" id="2.7.7.7"/>
    </reaction>
</comment>
<dbReference type="EC" id="2.7.7.7" evidence="11"/>
<keyword evidence="2 11" id="KW-0808">Transferase</keyword>
<dbReference type="GO" id="GO:0003677">
    <property type="term" value="F:DNA binding"/>
    <property type="evidence" value="ECO:0007669"/>
    <property type="project" value="InterPro"/>
</dbReference>
<dbReference type="Pfam" id="PF22608">
    <property type="entry name" value="DNAX_ATPase_lid"/>
    <property type="match status" value="1"/>
</dbReference>
<comment type="similarity">
    <text evidence="1 11">Belongs to the DnaX/STICHEL family.</text>
</comment>
<reference evidence="13 14" key="1">
    <citation type="submission" date="2020-05" db="EMBL/GenBank/DDBJ databases">
        <authorList>
            <person name="Niu N."/>
        </authorList>
    </citation>
    <scope>NUCLEOTIDE SEQUENCE [LARGE SCALE GENOMIC DNA]</scope>
    <source>
        <strain evidence="13 14">3340-03</strain>
    </source>
</reference>
<dbReference type="RefSeq" id="WP_171680549.1">
    <property type="nucleotide sequence ID" value="NZ_JABGBN010000004.1"/>
</dbReference>
<dbReference type="InterPro" id="IPR022754">
    <property type="entry name" value="DNA_pol_III_gamma-3"/>
</dbReference>
<dbReference type="Pfam" id="PF13177">
    <property type="entry name" value="DNA_pol3_delta2"/>
    <property type="match status" value="1"/>
</dbReference>
<evidence type="ECO:0000256" key="6">
    <source>
        <dbReference type="ARBA" id="ARBA00022741"/>
    </source>
</evidence>
<evidence type="ECO:0000256" key="8">
    <source>
        <dbReference type="ARBA" id="ARBA00022840"/>
    </source>
</evidence>
<keyword evidence="7" id="KW-0862">Zinc</keyword>
<evidence type="ECO:0000256" key="11">
    <source>
        <dbReference type="RuleBase" id="RU364063"/>
    </source>
</evidence>
<dbReference type="PANTHER" id="PTHR11669">
    <property type="entry name" value="REPLICATION FACTOR C / DNA POLYMERASE III GAMMA-TAU SUBUNIT"/>
    <property type="match status" value="1"/>
</dbReference>
<keyword evidence="4 11" id="KW-0235">DNA replication</keyword>
<evidence type="ECO:0000256" key="10">
    <source>
        <dbReference type="ARBA" id="ARBA00049244"/>
    </source>
</evidence>
<evidence type="ECO:0000256" key="5">
    <source>
        <dbReference type="ARBA" id="ARBA00022723"/>
    </source>
</evidence>
<protein>
    <recommendedName>
        <fullName evidence="11">DNA polymerase III subunit gamma/tau</fullName>
        <ecNumber evidence="11">2.7.7.7</ecNumber>
    </recommendedName>
</protein>
<comment type="subunit">
    <text evidence="11">DNA polymerase III contains a core (composed of alpha, epsilon and theta chains) that associates with a tau subunit. This core dimerizes to form the POLIII' complex. PolIII' associates with the gamma complex (composed of gamma, delta, delta', psi and chi chains) and with the beta chain to form the complete DNA polymerase III complex.</text>
</comment>
<dbReference type="AlphaFoldDB" id="A0A849P769"/>
<dbReference type="SUPFAM" id="SSF48019">
    <property type="entry name" value="post-AAA+ oligomerization domain-like"/>
    <property type="match status" value="1"/>
</dbReference>
<sequence>MTNNYLVLARKWRPRTFETLIGQDHVVKALSNALSTQRLHHAWLFTGTRGVGKTTLARILAKSLNCEQGISPNPCGVCQACTEIDQGRFVDYLEFDAASNRGVDEMTQLLEQAIYAPTVGRFKIYTIDEVHMLTGHAFNAMLKTLEEPPPHVKFILATTDPQKIPVTVLSRCLQFNLKQMAPENIVLHLQNILTQEAVNYENEGLRLLAQAAAGSMRDALSLTDQAIAYSGANITADAIRDMLGTIDQRYLVRFLQQLLNANAQGILDVADELTTRGFSFSSALEDLASLLSRIAIEQRLPGTVAPEDPSVEDIVQLSQAINPDVLQLFYSIAIHSRAELALSPDEYTGFVMAGLRMLSLVSPQQMRTVPVPISAPITPSRPAQEVGTIQETAPRIESISGGESVAVTGEDVVEPVDAPPVSTEIAVEAQKKTEQLAKTDDFIPAWEDIPAASLPETASALSDEDFPLQEVFIPVDMGDEDGAAMMVDSDLSWVPQHQESQNYTLEQMDAEKWVQLAKSFNVSGMLGELLRHTEWVGVQQNTITLRLLMRISDNLGSKAKLSTLLTEYFKRIVKLNIEFGDTDQTAFAQEQAQAKQRQQAAERSVAENAFVQSLQKDFQATIVPDSIRPFSG</sequence>
<dbReference type="InterPro" id="IPR038249">
    <property type="entry name" value="PolIII_tau_V_sf"/>
</dbReference>
<dbReference type="InterPro" id="IPR027417">
    <property type="entry name" value="P-loop_NTPase"/>
</dbReference>
<comment type="function">
    <text evidence="11">DNA polymerase III is a complex, multichain enzyme responsible for most of the replicative synthesis in bacteria. This DNA polymerase also exhibits 3' to 5' exonuclease activity.</text>
</comment>
<dbReference type="InterPro" id="IPR003593">
    <property type="entry name" value="AAA+_ATPase"/>
</dbReference>
<keyword evidence="9 11" id="KW-0239">DNA-directed DNA polymerase</keyword>
<evidence type="ECO:0000256" key="1">
    <source>
        <dbReference type="ARBA" id="ARBA00006360"/>
    </source>
</evidence>
<evidence type="ECO:0000259" key="12">
    <source>
        <dbReference type="SMART" id="SM00382"/>
    </source>
</evidence>
<dbReference type="FunFam" id="1.10.8.60:FF:000013">
    <property type="entry name" value="DNA polymerase III subunit gamma/tau"/>
    <property type="match status" value="1"/>
</dbReference>
<dbReference type="CDD" id="cd00009">
    <property type="entry name" value="AAA"/>
    <property type="match status" value="1"/>
</dbReference>
<keyword evidence="6 11" id="KW-0547">Nucleotide-binding</keyword>
<dbReference type="EMBL" id="JABGBN010000004">
    <property type="protein sequence ID" value="NOL51853.1"/>
    <property type="molecule type" value="Genomic_DNA"/>
</dbReference>
<comment type="caution">
    <text evidence="13">The sequence shown here is derived from an EMBL/GenBank/DDBJ whole genome shotgun (WGS) entry which is preliminary data.</text>
</comment>
<dbReference type="GO" id="GO:0006261">
    <property type="term" value="P:DNA-templated DNA replication"/>
    <property type="evidence" value="ECO:0007669"/>
    <property type="project" value="TreeGrafter"/>
</dbReference>
<dbReference type="FunFam" id="3.40.50.300:FF:000014">
    <property type="entry name" value="DNA polymerase III subunit gamma/tau"/>
    <property type="match status" value="1"/>
</dbReference>
<evidence type="ECO:0000313" key="13">
    <source>
        <dbReference type="EMBL" id="NOL51853.1"/>
    </source>
</evidence>
<dbReference type="GO" id="GO:0046872">
    <property type="term" value="F:metal ion binding"/>
    <property type="evidence" value="ECO:0007669"/>
    <property type="project" value="UniProtKB-KW"/>
</dbReference>
<dbReference type="Gene3D" id="1.10.8.60">
    <property type="match status" value="1"/>
</dbReference>
<dbReference type="Gene3D" id="3.30.300.150">
    <property type="entry name" value="DNA polymerase III, tau subunit, domain V"/>
    <property type="match status" value="1"/>
</dbReference>
<dbReference type="InterPro" id="IPR045085">
    <property type="entry name" value="HLD_clamp_pol_III_gamma_tau"/>
</dbReference>
<dbReference type="GO" id="GO:0003887">
    <property type="term" value="F:DNA-directed DNA polymerase activity"/>
    <property type="evidence" value="ECO:0007669"/>
    <property type="project" value="UniProtKB-KW"/>
</dbReference>
<keyword evidence="5" id="KW-0479">Metal-binding</keyword>
<dbReference type="SUPFAM" id="SSF52540">
    <property type="entry name" value="P-loop containing nucleoside triphosphate hydrolases"/>
    <property type="match status" value="1"/>
</dbReference>
<dbReference type="GO" id="GO:0005524">
    <property type="term" value="F:ATP binding"/>
    <property type="evidence" value="ECO:0007669"/>
    <property type="project" value="UniProtKB-KW"/>
</dbReference>
<dbReference type="Proteomes" id="UP000537862">
    <property type="component" value="Unassembled WGS sequence"/>
</dbReference>
<dbReference type="NCBIfam" id="NF005942">
    <property type="entry name" value="PRK07994.1"/>
    <property type="match status" value="1"/>
</dbReference>
<proteinExistence type="inferred from homology"/>
<evidence type="ECO:0000313" key="14">
    <source>
        <dbReference type="Proteomes" id="UP000537862"/>
    </source>
</evidence>
<dbReference type="InterPro" id="IPR050238">
    <property type="entry name" value="DNA_Rep/Repair_Clamp_Loader"/>
</dbReference>
<feature type="domain" description="AAA+ ATPase" evidence="12">
    <location>
        <begin position="39"/>
        <end position="181"/>
    </location>
</feature>
<dbReference type="InterPro" id="IPR012763">
    <property type="entry name" value="DNA_pol_III_sug/sutau_N"/>
</dbReference>
<evidence type="ECO:0000256" key="4">
    <source>
        <dbReference type="ARBA" id="ARBA00022705"/>
    </source>
</evidence>
<dbReference type="InterPro" id="IPR008921">
    <property type="entry name" value="DNA_pol3_clamp-load_cplx_C"/>
</dbReference>
<evidence type="ECO:0000256" key="3">
    <source>
        <dbReference type="ARBA" id="ARBA00022695"/>
    </source>
</evidence>
<dbReference type="Gene3D" id="3.40.50.300">
    <property type="entry name" value="P-loop containing nucleotide triphosphate hydrolases"/>
    <property type="match status" value="1"/>
</dbReference>
<dbReference type="CDD" id="cd18137">
    <property type="entry name" value="HLD_clamp_pol_III_gamma_tau"/>
    <property type="match status" value="1"/>
</dbReference>
<dbReference type="PANTHER" id="PTHR11669:SF0">
    <property type="entry name" value="PROTEIN STICHEL-LIKE 2"/>
    <property type="match status" value="1"/>
</dbReference>
<organism evidence="13 14">
    <name type="scientific">Pelistega suis</name>
    <dbReference type="NCBI Taxonomy" id="1631957"/>
    <lineage>
        <taxon>Bacteria</taxon>
        <taxon>Pseudomonadati</taxon>
        <taxon>Pseudomonadota</taxon>
        <taxon>Betaproteobacteria</taxon>
        <taxon>Burkholderiales</taxon>
        <taxon>Alcaligenaceae</taxon>
        <taxon>Pelistega</taxon>
    </lineage>
</organism>
<dbReference type="Gene3D" id="1.20.272.10">
    <property type="match status" value="1"/>
</dbReference>
<keyword evidence="3 11" id="KW-0548">Nucleotidyltransferase</keyword>
<dbReference type="SMART" id="SM00382">
    <property type="entry name" value="AAA"/>
    <property type="match status" value="1"/>
</dbReference>
<gene>
    <name evidence="11 13" type="primary">dnaX</name>
    <name evidence="13" type="ORF">HKX39_06680</name>
</gene>
<accession>A0A849P769</accession>
<keyword evidence="8 11" id="KW-0067">ATP-binding</keyword>
<evidence type="ECO:0000256" key="9">
    <source>
        <dbReference type="ARBA" id="ARBA00022932"/>
    </source>
</evidence>
<dbReference type="GO" id="GO:0009360">
    <property type="term" value="C:DNA polymerase III complex"/>
    <property type="evidence" value="ECO:0007669"/>
    <property type="project" value="InterPro"/>
</dbReference>
<evidence type="ECO:0000256" key="2">
    <source>
        <dbReference type="ARBA" id="ARBA00022679"/>
    </source>
</evidence>
<keyword evidence="14" id="KW-1185">Reference proteome</keyword>
<dbReference type="NCBIfam" id="TIGR02397">
    <property type="entry name" value="dnaX_nterm"/>
    <property type="match status" value="1"/>
</dbReference>
<evidence type="ECO:0000256" key="7">
    <source>
        <dbReference type="ARBA" id="ARBA00022833"/>
    </source>
</evidence>